<dbReference type="GO" id="GO:0005247">
    <property type="term" value="F:voltage-gated chloride channel activity"/>
    <property type="evidence" value="ECO:0007669"/>
    <property type="project" value="TreeGrafter"/>
</dbReference>
<accession>A0A9W8A3G4</accession>
<evidence type="ECO:0008006" key="12">
    <source>
        <dbReference type="Google" id="ProtNLM"/>
    </source>
</evidence>
<feature type="region of interest" description="Disordered" evidence="8">
    <location>
        <begin position="1"/>
        <end position="175"/>
    </location>
</feature>
<organism evidence="10 11">
    <name type="scientific">Mycoemilia scoparia</name>
    <dbReference type="NCBI Taxonomy" id="417184"/>
    <lineage>
        <taxon>Eukaryota</taxon>
        <taxon>Fungi</taxon>
        <taxon>Fungi incertae sedis</taxon>
        <taxon>Zoopagomycota</taxon>
        <taxon>Kickxellomycotina</taxon>
        <taxon>Kickxellomycetes</taxon>
        <taxon>Kickxellales</taxon>
        <taxon>Kickxellaceae</taxon>
        <taxon>Mycoemilia</taxon>
    </lineage>
</organism>
<feature type="region of interest" description="Disordered" evidence="8">
    <location>
        <begin position="1002"/>
        <end position="1044"/>
    </location>
</feature>
<keyword evidence="7" id="KW-0868">Chloride</keyword>
<keyword evidence="6 9" id="KW-0472">Membrane</keyword>
<feature type="transmembrane region" description="Helical" evidence="9">
    <location>
        <begin position="511"/>
        <end position="535"/>
    </location>
</feature>
<feature type="compositionally biased region" description="Polar residues" evidence="8">
    <location>
        <begin position="957"/>
        <end position="986"/>
    </location>
</feature>
<dbReference type="InterPro" id="IPR046342">
    <property type="entry name" value="CBS_dom_sf"/>
</dbReference>
<feature type="region of interest" description="Disordered" evidence="8">
    <location>
        <begin position="924"/>
        <end position="986"/>
    </location>
</feature>
<dbReference type="SUPFAM" id="SSF81340">
    <property type="entry name" value="Clc chloride channel"/>
    <property type="match status" value="1"/>
</dbReference>
<dbReference type="GO" id="GO:0005769">
    <property type="term" value="C:early endosome"/>
    <property type="evidence" value="ECO:0007669"/>
    <property type="project" value="TreeGrafter"/>
</dbReference>
<gene>
    <name evidence="10" type="ORF">H4219_001469</name>
</gene>
<evidence type="ECO:0000256" key="5">
    <source>
        <dbReference type="ARBA" id="ARBA00023065"/>
    </source>
</evidence>
<dbReference type="SUPFAM" id="SSF54631">
    <property type="entry name" value="CBS-domain pair"/>
    <property type="match status" value="1"/>
</dbReference>
<dbReference type="Proteomes" id="UP001150538">
    <property type="component" value="Unassembled WGS sequence"/>
</dbReference>
<dbReference type="PANTHER" id="PTHR45711:SF6">
    <property type="entry name" value="CHLORIDE CHANNEL PROTEIN"/>
    <property type="match status" value="1"/>
</dbReference>
<evidence type="ECO:0000256" key="3">
    <source>
        <dbReference type="ARBA" id="ARBA00022692"/>
    </source>
</evidence>
<feature type="transmembrane region" description="Helical" evidence="9">
    <location>
        <begin position="449"/>
        <end position="476"/>
    </location>
</feature>
<feature type="compositionally biased region" description="Polar residues" evidence="8">
    <location>
        <begin position="56"/>
        <end position="67"/>
    </location>
</feature>
<evidence type="ECO:0000256" key="7">
    <source>
        <dbReference type="ARBA" id="ARBA00023214"/>
    </source>
</evidence>
<feature type="compositionally biased region" description="Low complexity" evidence="8">
    <location>
        <begin position="211"/>
        <end position="223"/>
    </location>
</feature>
<reference evidence="10" key="1">
    <citation type="submission" date="2022-07" db="EMBL/GenBank/DDBJ databases">
        <title>Phylogenomic reconstructions and comparative analyses of Kickxellomycotina fungi.</title>
        <authorList>
            <person name="Reynolds N.K."/>
            <person name="Stajich J.E."/>
            <person name="Barry K."/>
            <person name="Grigoriev I.V."/>
            <person name="Crous P."/>
            <person name="Smith M.E."/>
        </authorList>
    </citation>
    <scope>NUCLEOTIDE SEQUENCE</scope>
    <source>
        <strain evidence="10">NBRC 100468</strain>
    </source>
</reference>
<dbReference type="GO" id="GO:0005794">
    <property type="term" value="C:Golgi apparatus"/>
    <property type="evidence" value="ECO:0007669"/>
    <property type="project" value="TreeGrafter"/>
</dbReference>
<comment type="subcellular location">
    <subcellularLocation>
        <location evidence="1">Membrane</location>
        <topology evidence="1">Multi-pass membrane protein</topology>
    </subcellularLocation>
</comment>
<evidence type="ECO:0000313" key="11">
    <source>
        <dbReference type="Proteomes" id="UP001150538"/>
    </source>
</evidence>
<feature type="compositionally biased region" description="Polar residues" evidence="8">
    <location>
        <begin position="141"/>
        <end position="153"/>
    </location>
</feature>
<dbReference type="Pfam" id="PF00654">
    <property type="entry name" value="Voltage_CLC"/>
    <property type="match status" value="1"/>
</dbReference>
<feature type="transmembrane region" description="Helical" evidence="9">
    <location>
        <begin position="710"/>
        <end position="733"/>
    </location>
</feature>
<keyword evidence="3 9" id="KW-0812">Transmembrane</keyword>
<feature type="compositionally biased region" description="Polar residues" evidence="8">
    <location>
        <begin position="23"/>
        <end position="32"/>
    </location>
</feature>
<proteinExistence type="predicted"/>
<evidence type="ECO:0000256" key="1">
    <source>
        <dbReference type="ARBA" id="ARBA00004141"/>
    </source>
</evidence>
<dbReference type="GO" id="GO:0005886">
    <property type="term" value="C:plasma membrane"/>
    <property type="evidence" value="ECO:0007669"/>
    <property type="project" value="TreeGrafter"/>
</dbReference>
<dbReference type="CDD" id="cd03684">
    <property type="entry name" value="ClC_3_like"/>
    <property type="match status" value="1"/>
</dbReference>
<protein>
    <recommendedName>
        <fullName evidence="12">Chloride channel protein</fullName>
    </recommendedName>
</protein>
<feature type="transmembrane region" description="Helical" evidence="9">
    <location>
        <begin position="281"/>
        <end position="300"/>
    </location>
</feature>
<feature type="transmembrane region" description="Helical" evidence="9">
    <location>
        <begin position="482"/>
        <end position="499"/>
    </location>
</feature>
<dbReference type="AlphaFoldDB" id="A0A9W8A3G4"/>
<sequence>MSTPPHDSAREGNGNGNGGGNNSDSSSPNDTGIQGRPQGLARRQSSSGLGDLPTINEHQALSLGQNNQDDEGEDEHQESRPAGGFPISQSTVTSPAVGPEDGEPIHWELGRTITTQSHPVGMTGIEGTNHDGADGPYLESTGHTYGSGETTGYSYDIDDLPGAGTPTEASHGGERAPLLSRGASFQSRALNRLSMWMPQRRRGRYDDYNFSSSRAGAGPSGSRSHGRKKRRVGGERVWYGSYTAIDWTHDAIKEQARLRALRRKTGWRGWWLNHVYDPSQGWILVILTGILCGLFAGFITEWTEWLSSLKTGLCVDDWRLGDMCCRDFGVPLPGNGTSMPTFISPQVMHAMGKDTCPGWKSWSQILGSGFTGGDSYLFDFASYTMWGLLFNFIASSMVVNTATDVVLAPGVTRSVAPSSMEVNITPTKKRAYYGAGSGLPEVKSILSGFVIHGFLGVRILFVKTFGLILCVASGIISGKEGPMVQIAASLGNISARLFDKYNRNESKKREIISAAAAAGVSVAFGAPIGGVLFSLEEVSYFFPNKTMLRSYFSALVAAIVLKMYDPLKTGKLVMFEVSYDMNFHWFELGFFVLIGIFGGLWGPFYNRFNMAINRLRKNTVLGRYPITEVLLVTSLTALASYHIQLTRVGLGKLVETLFSECHDDDDQMGLCVVGNTFEHYWPIITLLLVTLANRMFFAIITFGIRVPSGLVLPSMTIGAVFGRLVGTIVEYLYKTNPHWVMFSSCPVDGSRCVIPGLYALVGAGATLTGVTRTTISVAVILFELTGTLTYTLPVMVSIITAKWVADRFNPKGIYDLLIENAGHPFLETKTEYVFTKRTAGEVMESDTDIIQTHKSNTISKIERKLMNMAMRGYSDGGFPIVNSRGVLIGYIAYNEVEYALSLCQQLSPQTTCFFDNPLLNNAAMTDDPNRLSDLSGSDDSPRALRRRAPLADPDQFRPNTENNNSPAGNINDCSSDSTQSVYHESTVGNTLRSLYETVRTLFSSSDKKPLSSPREGNGGAMLPGYGSLNDTLSSSPQIASATGINTPLRNNRLSLSVPPPSSAASFAVSVPTFQEKPNDMTPYVDQAPTTVSDNTPIELVMDMFALMGVNYLCVTHQGQYRGIIFKKRFIGYLTELEEAGMTR</sequence>
<dbReference type="InterPro" id="IPR001807">
    <property type="entry name" value="ClC"/>
</dbReference>
<feature type="compositionally biased region" description="Polar residues" evidence="8">
    <location>
        <begin position="1028"/>
        <end position="1044"/>
    </location>
</feature>
<keyword evidence="4 9" id="KW-1133">Transmembrane helix</keyword>
<dbReference type="OrthoDB" id="431497at2759"/>
<feature type="transmembrane region" description="Helical" evidence="9">
    <location>
        <begin position="585"/>
        <end position="604"/>
    </location>
</feature>
<feature type="region of interest" description="Disordered" evidence="8">
    <location>
        <begin position="208"/>
        <end position="229"/>
    </location>
</feature>
<dbReference type="EMBL" id="JANBPU010000016">
    <property type="protein sequence ID" value="KAJ1920236.1"/>
    <property type="molecule type" value="Genomic_DNA"/>
</dbReference>
<dbReference type="InterPro" id="IPR014743">
    <property type="entry name" value="Cl-channel_core"/>
</dbReference>
<evidence type="ECO:0000256" key="4">
    <source>
        <dbReference type="ARBA" id="ARBA00022989"/>
    </source>
</evidence>
<dbReference type="Gene3D" id="1.10.3080.10">
    <property type="entry name" value="Clc chloride channel"/>
    <property type="match status" value="1"/>
</dbReference>
<name>A0A9W8A3G4_9FUNG</name>
<dbReference type="Gene3D" id="3.90.1280.20">
    <property type="match status" value="1"/>
</dbReference>
<keyword evidence="5" id="KW-0406">Ion transport</keyword>
<evidence type="ECO:0000256" key="9">
    <source>
        <dbReference type="SAM" id="Phobius"/>
    </source>
</evidence>
<evidence type="ECO:0000256" key="2">
    <source>
        <dbReference type="ARBA" id="ARBA00022448"/>
    </source>
</evidence>
<feature type="transmembrane region" description="Helical" evidence="9">
    <location>
        <begin position="624"/>
        <end position="643"/>
    </location>
</feature>
<keyword evidence="2" id="KW-0813">Transport</keyword>
<dbReference type="PANTHER" id="PTHR45711">
    <property type="entry name" value="CHLORIDE CHANNEL PROTEIN"/>
    <property type="match status" value="1"/>
</dbReference>
<feature type="transmembrane region" description="Helical" evidence="9">
    <location>
        <begin position="683"/>
        <end position="704"/>
    </location>
</feature>
<comment type="caution">
    <text evidence="10">The sequence shown here is derived from an EMBL/GenBank/DDBJ whole genome shotgun (WGS) entry which is preliminary data.</text>
</comment>
<evidence type="ECO:0000256" key="6">
    <source>
        <dbReference type="ARBA" id="ARBA00023136"/>
    </source>
</evidence>
<dbReference type="PRINTS" id="PR00762">
    <property type="entry name" value="CLCHANNEL"/>
</dbReference>
<evidence type="ECO:0000256" key="8">
    <source>
        <dbReference type="SAM" id="MobiDB-lite"/>
    </source>
</evidence>
<evidence type="ECO:0000313" key="10">
    <source>
        <dbReference type="EMBL" id="KAJ1920236.1"/>
    </source>
</evidence>
<keyword evidence="11" id="KW-1185">Reference proteome</keyword>